<keyword evidence="1" id="KW-0378">Hydrolase</keyword>
<dbReference type="Gene3D" id="3.20.20.80">
    <property type="entry name" value="Glycosidases"/>
    <property type="match status" value="1"/>
</dbReference>
<accession>A0A7M1SPN6</accession>
<dbReference type="GO" id="GO:0016787">
    <property type="term" value="F:hydrolase activity"/>
    <property type="evidence" value="ECO:0007669"/>
    <property type="project" value="UniProtKB-KW"/>
</dbReference>
<proteinExistence type="predicted"/>
<keyword evidence="2" id="KW-1185">Reference proteome</keyword>
<gene>
    <name evidence="1" type="ORF">IM660_11965</name>
</gene>
<dbReference type="AlphaFoldDB" id="A0A7M1SPN6"/>
<organism evidence="1 2">
    <name type="scientific">Ruania alkalisoli</name>
    <dbReference type="NCBI Taxonomy" id="2779775"/>
    <lineage>
        <taxon>Bacteria</taxon>
        <taxon>Bacillati</taxon>
        <taxon>Actinomycetota</taxon>
        <taxon>Actinomycetes</taxon>
        <taxon>Micrococcales</taxon>
        <taxon>Ruaniaceae</taxon>
        <taxon>Ruania</taxon>
    </lineage>
</organism>
<dbReference type="InterPro" id="IPR017853">
    <property type="entry name" value="GH"/>
</dbReference>
<evidence type="ECO:0000313" key="2">
    <source>
        <dbReference type="Proteomes" id="UP000593758"/>
    </source>
</evidence>
<dbReference type="KEGG" id="halt:IM660_11965"/>
<dbReference type="PANTHER" id="PTHR43405:SF1">
    <property type="entry name" value="GLYCOSYL HYDROLASE DIGH"/>
    <property type="match status" value="1"/>
</dbReference>
<dbReference type="Proteomes" id="UP000593758">
    <property type="component" value="Chromosome"/>
</dbReference>
<dbReference type="Gene3D" id="3.40.50.880">
    <property type="match status" value="1"/>
</dbReference>
<dbReference type="InterPro" id="IPR052177">
    <property type="entry name" value="Divisome_Glycosyl_Hydrolase"/>
</dbReference>
<dbReference type="PANTHER" id="PTHR43405">
    <property type="entry name" value="GLYCOSYL HYDROLASE DIGH"/>
    <property type="match status" value="1"/>
</dbReference>
<dbReference type="SUPFAM" id="SSF52317">
    <property type="entry name" value="Class I glutamine amidotransferase-like"/>
    <property type="match status" value="1"/>
</dbReference>
<sequence>MTISDDRRTAVTLTHAQPGEVIGLRTPEWYRGATRWTQLTFTDDDPATLDVDFWIDVMRRSASNALCLSAGGYMAFYPTQIPWHHRSAFLGDTDPFGALVEGARSLGMHVMARVDPHAIHQDAADAHPEWLARDEDGQPIPHGSVPGLWWTDPFSSYHTEFTTEVAREIVREYDVDAVFANRWDGPRSVSHTEATAQRFTADTGFALPRVANLNDPAWPAYAAWHSRRLSELVVLWDDAVREIKPHVRFIPNRGAALTRDLVHELVDDRYPMFFVDKQGRSDLEPAWTPGRIGKRARGLYPDRPVALITSVGPEHHELRWKDSVADPEETKALVVDGFAQGALPWFTKFKAENFDDRWVQPIVDAYRLHERCEPVIGRLRYTAEVAILDSRGTAGRTPWTPPPGREAHEDGVYQALLEARIPFEYVADEALSADRLAGIRVLVLPATPELTPQQVGVIEEFVAAGGAVVAAHDSSVRGPAGSRELALGEIFGVRLRQDVRGPLKNKYMAITADHPLVAGYEGAQRIVAGSLVLGVEQIPTAEGVTVPFRFVPDYPDLPMEEVYPREAPHEPAVIAREHASGGRTVYVAFNVGEIYWEALQSDHGRLIANAVRWALADSPRVQVAGRGLVDLAVQEGERELAVSVVNLTNPMAMRGQAHELIPLTGQSVRMRLPEGVQEARARLVVAGEDVPVSVSEGHAEVALPAIDHLEVVHLTW</sequence>
<dbReference type="EMBL" id="CP063169">
    <property type="protein sequence ID" value="QOR69411.1"/>
    <property type="molecule type" value="Genomic_DNA"/>
</dbReference>
<dbReference type="InterPro" id="IPR029062">
    <property type="entry name" value="Class_I_gatase-like"/>
</dbReference>
<evidence type="ECO:0000313" key="1">
    <source>
        <dbReference type="EMBL" id="QOR69411.1"/>
    </source>
</evidence>
<dbReference type="InterPro" id="IPR028212">
    <property type="entry name" value="GHL6"/>
</dbReference>
<name>A0A7M1SPN6_9MICO</name>
<dbReference type="SUPFAM" id="SSF51445">
    <property type="entry name" value="(Trans)glycosidases"/>
    <property type="match status" value="1"/>
</dbReference>
<protein>
    <submittedName>
        <fullName evidence="1">Family 10 glycosylhydrolase</fullName>
    </submittedName>
</protein>
<reference evidence="1 2" key="1">
    <citation type="submission" date="2020-10" db="EMBL/GenBank/DDBJ databases">
        <title>Haloactinobacterium sp. RN3S43, a bacterium isolated from saline soil.</title>
        <authorList>
            <person name="Sun J.-Q."/>
        </authorList>
    </citation>
    <scope>NUCLEOTIDE SEQUENCE [LARGE SCALE GENOMIC DNA]</scope>
    <source>
        <strain evidence="1 2">RN3S43</strain>
    </source>
</reference>
<dbReference type="Pfam" id="PF14871">
    <property type="entry name" value="GHL6"/>
    <property type="match status" value="1"/>
</dbReference>